<dbReference type="SMART" id="SM00448">
    <property type="entry name" value="REC"/>
    <property type="match status" value="1"/>
</dbReference>
<dbReference type="Proteomes" id="UP000218172">
    <property type="component" value="Unassembled WGS sequence"/>
</dbReference>
<name>A0A2A4MPX2_9GAMM</name>
<gene>
    <name evidence="10" type="ORF">COC19_04300</name>
</gene>
<dbReference type="GO" id="GO:0000156">
    <property type="term" value="F:phosphorelay response regulator activity"/>
    <property type="evidence" value="ECO:0007669"/>
    <property type="project" value="TreeGrafter"/>
</dbReference>
<feature type="domain" description="OmpR/PhoB-type" evidence="9">
    <location>
        <begin position="124"/>
        <end position="222"/>
    </location>
</feature>
<dbReference type="AlphaFoldDB" id="A0A2A4MPX2"/>
<evidence type="ECO:0000313" key="11">
    <source>
        <dbReference type="Proteomes" id="UP000218172"/>
    </source>
</evidence>
<dbReference type="CDD" id="cd00383">
    <property type="entry name" value="trans_reg_C"/>
    <property type="match status" value="1"/>
</dbReference>
<evidence type="ECO:0000256" key="5">
    <source>
        <dbReference type="ARBA" id="ARBA00023163"/>
    </source>
</evidence>
<feature type="domain" description="Response regulatory" evidence="8">
    <location>
        <begin position="2"/>
        <end position="116"/>
    </location>
</feature>
<evidence type="ECO:0000256" key="2">
    <source>
        <dbReference type="ARBA" id="ARBA00023012"/>
    </source>
</evidence>
<dbReference type="PROSITE" id="PS50110">
    <property type="entry name" value="RESPONSE_REGULATORY"/>
    <property type="match status" value="1"/>
</dbReference>
<dbReference type="Pfam" id="PF00486">
    <property type="entry name" value="Trans_reg_C"/>
    <property type="match status" value="1"/>
</dbReference>
<evidence type="ECO:0000259" key="8">
    <source>
        <dbReference type="PROSITE" id="PS50110"/>
    </source>
</evidence>
<evidence type="ECO:0000256" key="7">
    <source>
        <dbReference type="PROSITE-ProRule" id="PRU01091"/>
    </source>
</evidence>
<dbReference type="InterPro" id="IPR039420">
    <property type="entry name" value="WalR-like"/>
</dbReference>
<evidence type="ECO:0000256" key="3">
    <source>
        <dbReference type="ARBA" id="ARBA00023015"/>
    </source>
</evidence>
<dbReference type="InterPro" id="IPR011006">
    <property type="entry name" value="CheY-like_superfamily"/>
</dbReference>
<dbReference type="InterPro" id="IPR001789">
    <property type="entry name" value="Sig_transdc_resp-reg_receiver"/>
</dbReference>
<keyword evidence="3" id="KW-0805">Transcription regulation</keyword>
<evidence type="ECO:0000313" key="10">
    <source>
        <dbReference type="EMBL" id="PCH61774.1"/>
    </source>
</evidence>
<protein>
    <submittedName>
        <fullName evidence="10">Two-component system response regulator</fullName>
    </submittedName>
</protein>
<keyword evidence="2" id="KW-0902">Two-component regulatory system</keyword>
<dbReference type="PANTHER" id="PTHR48111">
    <property type="entry name" value="REGULATOR OF RPOS"/>
    <property type="match status" value="1"/>
</dbReference>
<keyword evidence="1 6" id="KW-0597">Phosphoprotein</keyword>
<dbReference type="SMART" id="SM00862">
    <property type="entry name" value="Trans_reg_C"/>
    <property type="match status" value="1"/>
</dbReference>
<dbReference type="Gene3D" id="3.40.50.2300">
    <property type="match status" value="1"/>
</dbReference>
<dbReference type="Gene3D" id="1.10.10.10">
    <property type="entry name" value="Winged helix-like DNA-binding domain superfamily/Winged helix DNA-binding domain"/>
    <property type="match status" value="1"/>
</dbReference>
<evidence type="ECO:0000259" key="9">
    <source>
        <dbReference type="PROSITE" id="PS51755"/>
    </source>
</evidence>
<dbReference type="InterPro" id="IPR001867">
    <property type="entry name" value="OmpR/PhoB-type_DNA-bd"/>
</dbReference>
<keyword evidence="4 7" id="KW-0238">DNA-binding</keyword>
<dbReference type="EMBL" id="NVQR01000059">
    <property type="protein sequence ID" value="PCH61774.1"/>
    <property type="molecule type" value="Genomic_DNA"/>
</dbReference>
<dbReference type="InterPro" id="IPR036388">
    <property type="entry name" value="WH-like_DNA-bd_sf"/>
</dbReference>
<dbReference type="GO" id="GO:0006355">
    <property type="term" value="P:regulation of DNA-templated transcription"/>
    <property type="evidence" value="ECO:0007669"/>
    <property type="project" value="InterPro"/>
</dbReference>
<dbReference type="PANTHER" id="PTHR48111:SF1">
    <property type="entry name" value="TWO-COMPONENT RESPONSE REGULATOR ORR33"/>
    <property type="match status" value="1"/>
</dbReference>
<sequence>MKLLIIEDSEPLRKTLVKGFCELGFFPEHAANDLKGLDLALNSDFDAIILDISQPSPHGIATLKHLRDARINSSVLILVNKNQYDDRILGLNLGAADYLCKPFSFEELHGRVLTLIRRSRQINLNAIEIGDVVIDTQLKQIRVHNHEVVFTPLEYSIIEQLAINLDRVLSTEQLLSHLYGSRKSNNKNTIEAHISSARKKLKGAGADNFIKTKRSFGYLIRKPSVKTIESIDA</sequence>
<dbReference type="PROSITE" id="PS51755">
    <property type="entry name" value="OMPR_PHOB"/>
    <property type="match status" value="1"/>
</dbReference>
<dbReference type="GO" id="GO:0005829">
    <property type="term" value="C:cytosol"/>
    <property type="evidence" value="ECO:0007669"/>
    <property type="project" value="TreeGrafter"/>
</dbReference>
<proteinExistence type="predicted"/>
<accession>A0A2A4MPX2</accession>
<evidence type="ECO:0000256" key="4">
    <source>
        <dbReference type="ARBA" id="ARBA00023125"/>
    </source>
</evidence>
<feature type="modified residue" description="4-aspartylphosphate" evidence="6">
    <location>
        <position position="51"/>
    </location>
</feature>
<evidence type="ECO:0000256" key="6">
    <source>
        <dbReference type="PROSITE-ProRule" id="PRU00169"/>
    </source>
</evidence>
<reference evidence="11" key="1">
    <citation type="submission" date="2017-08" db="EMBL/GenBank/DDBJ databases">
        <title>A dynamic microbial community with high functional redundancy inhabits the cold, oxic subseafloor aquifer.</title>
        <authorList>
            <person name="Tully B.J."/>
            <person name="Wheat C.G."/>
            <person name="Glazer B.T."/>
            <person name="Huber J.A."/>
        </authorList>
    </citation>
    <scope>NUCLEOTIDE SEQUENCE [LARGE SCALE GENOMIC DNA]</scope>
</reference>
<dbReference type="GO" id="GO:0032993">
    <property type="term" value="C:protein-DNA complex"/>
    <property type="evidence" value="ECO:0007669"/>
    <property type="project" value="TreeGrafter"/>
</dbReference>
<organism evidence="10 11">
    <name type="scientific">SAR86 cluster bacterium</name>
    <dbReference type="NCBI Taxonomy" id="2030880"/>
    <lineage>
        <taxon>Bacteria</taxon>
        <taxon>Pseudomonadati</taxon>
        <taxon>Pseudomonadota</taxon>
        <taxon>Gammaproteobacteria</taxon>
        <taxon>SAR86 cluster</taxon>
    </lineage>
</organism>
<dbReference type="SUPFAM" id="SSF52172">
    <property type="entry name" value="CheY-like"/>
    <property type="match status" value="1"/>
</dbReference>
<dbReference type="Pfam" id="PF00072">
    <property type="entry name" value="Response_reg"/>
    <property type="match status" value="1"/>
</dbReference>
<comment type="caution">
    <text evidence="10">The sequence shown here is derived from an EMBL/GenBank/DDBJ whole genome shotgun (WGS) entry which is preliminary data.</text>
</comment>
<feature type="DNA-binding region" description="OmpR/PhoB-type" evidence="7">
    <location>
        <begin position="124"/>
        <end position="222"/>
    </location>
</feature>
<evidence type="ECO:0000256" key="1">
    <source>
        <dbReference type="ARBA" id="ARBA00022553"/>
    </source>
</evidence>
<dbReference type="Gene3D" id="6.10.250.690">
    <property type="match status" value="1"/>
</dbReference>
<keyword evidence="5" id="KW-0804">Transcription</keyword>
<dbReference type="GO" id="GO:0000976">
    <property type="term" value="F:transcription cis-regulatory region binding"/>
    <property type="evidence" value="ECO:0007669"/>
    <property type="project" value="TreeGrafter"/>
</dbReference>